<dbReference type="eggNOG" id="KOG2043">
    <property type="taxonomic scope" value="Eukaryota"/>
</dbReference>
<dbReference type="PANTHER" id="PTHR47389">
    <property type="entry name" value="OS09G0436400 PROTEIN"/>
    <property type="match status" value="1"/>
</dbReference>
<feature type="domain" description="BRCT" evidence="2">
    <location>
        <begin position="561"/>
        <end position="608"/>
    </location>
</feature>
<dbReference type="AlphaFoldDB" id="A0A0D9ZU56"/>
<dbReference type="Gramene" id="OGLUM05G03150.1">
    <property type="protein sequence ID" value="OGLUM05G03150.1"/>
    <property type="gene ID" value="OGLUM05G03150"/>
</dbReference>
<reference evidence="3" key="2">
    <citation type="submission" date="2018-05" db="EMBL/GenBank/DDBJ databases">
        <title>OgluRS3 (Oryza glumaepatula Reference Sequence Version 3).</title>
        <authorList>
            <person name="Zhang J."/>
            <person name="Kudrna D."/>
            <person name="Lee S."/>
            <person name="Talag J."/>
            <person name="Welchert J."/>
            <person name="Wing R.A."/>
        </authorList>
    </citation>
    <scope>NUCLEOTIDE SEQUENCE [LARGE SCALE GENOMIC DNA]</scope>
</reference>
<dbReference type="InterPro" id="IPR001357">
    <property type="entry name" value="BRCT_dom"/>
</dbReference>
<dbReference type="SUPFAM" id="SSF50494">
    <property type="entry name" value="Trypsin-like serine proteases"/>
    <property type="match status" value="1"/>
</dbReference>
<dbReference type="Pfam" id="PF13365">
    <property type="entry name" value="Trypsin_2"/>
    <property type="match status" value="1"/>
</dbReference>
<feature type="region of interest" description="Disordered" evidence="1">
    <location>
        <begin position="1"/>
        <end position="90"/>
    </location>
</feature>
<dbReference type="Pfam" id="PF16589">
    <property type="entry name" value="BRCT_2"/>
    <property type="match status" value="1"/>
</dbReference>
<dbReference type="Gene3D" id="2.40.10.120">
    <property type="match status" value="1"/>
</dbReference>
<dbReference type="Gene3D" id="2.30.42.10">
    <property type="match status" value="1"/>
</dbReference>
<name>A0A0D9ZU56_9ORYZ</name>
<proteinExistence type="predicted"/>
<organism evidence="3">
    <name type="scientific">Oryza glumipatula</name>
    <dbReference type="NCBI Taxonomy" id="40148"/>
    <lineage>
        <taxon>Eukaryota</taxon>
        <taxon>Viridiplantae</taxon>
        <taxon>Streptophyta</taxon>
        <taxon>Embryophyta</taxon>
        <taxon>Tracheophyta</taxon>
        <taxon>Spermatophyta</taxon>
        <taxon>Magnoliopsida</taxon>
        <taxon>Liliopsida</taxon>
        <taxon>Poales</taxon>
        <taxon>Poaceae</taxon>
        <taxon>BOP clade</taxon>
        <taxon>Oryzoideae</taxon>
        <taxon>Oryzeae</taxon>
        <taxon>Oryzinae</taxon>
        <taxon>Oryza</taxon>
    </lineage>
</organism>
<dbReference type="InterPro" id="IPR036034">
    <property type="entry name" value="PDZ_sf"/>
</dbReference>
<dbReference type="PANTHER" id="PTHR47389:SF5">
    <property type="entry name" value="OS09G0436700 PROTEIN"/>
    <property type="match status" value="1"/>
</dbReference>
<evidence type="ECO:0000259" key="2">
    <source>
        <dbReference type="Pfam" id="PF16589"/>
    </source>
</evidence>
<dbReference type="STRING" id="40148.A0A0D9ZU56"/>
<accession>A0A0D9ZU56</accession>
<reference evidence="3" key="1">
    <citation type="submission" date="2015-04" db="UniProtKB">
        <authorList>
            <consortium name="EnsemblPlants"/>
        </authorList>
    </citation>
    <scope>IDENTIFICATION</scope>
</reference>
<sequence length="642" mass="71438">MAPVSTEPRFRRRKSNAPRATSRKPDSGVPVAADADAAKEGDAPGSGSTTRVTRSRAARCRPGSQEPLPPPSERSRSRRTTLATDTAVRERKRIRANLIEEEKPLTKMEEVGGEEISSAPSSPLCEPYLPDDQEIDFDTIDLYKKKSKEFHKKRAHQLSFPTLNTDVSSSCLLHPKLLDIRESATKSILGAAKYVLGLSSCIDGNPLARCSGFLIDWNETTKVGVVITSADIICSASSLDRWSGDDEYSYSAKVFVHLLDDTTVEGRLIYAQTHYNLALFEIIVESPVQIPNFTFNLNYAQQIFVLGRDENLCLSISHGKVQYCNPFLCGRHHYMYVDTATPKCALGGLVIDFEGSTVGIACQTHAFIPSSILIKCLHLWRKIQCIPRPQLGVKLSAIKFLDLPHIEMILRKIHICDGLIVEEVSSGSTIEKLGVRVGDIIQHLNGEWVSDTIQLEEMLLRLSEDHFDKGNGLNSTLDIKVGLFHIRNGAQNTINLTTVVSENGEVVKRGSFAVSVPTREEISAMYALQEATTGIRRTPSELTFGGKHFINLPLENIGRSMTKEVPDDLLVISCEEDYETCSPLLKRGASVFESELILNGIVIQKLEYERHRLFLDRVKQTRSTRWLKDTSHGRFVPVSKCT</sequence>
<dbReference type="HOGENOM" id="CLU_012954_5_0_1"/>
<dbReference type="Proteomes" id="UP000026961">
    <property type="component" value="Chromosome 5"/>
</dbReference>
<dbReference type="SUPFAM" id="SSF50156">
    <property type="entry name" value="PDZ domain-like"/>
    <property type="match status" value="1"/>
</dbReference>
<protein>
    <recommendedName>
        <fullName evidence="2">BRCT domain-containing protein</fullName>
    </recommendedName>
</protein>
<evidence type="ECO:0000256" key="1">
    <source>
        <dbReference type="SAM" id="MobiDB-lite"/>
    </source>
</evidence>
<dbReference type="CDD" id="cd18432">
    <property type="entry name" value="BRCT_PAXIP1_rpt6_like"/>
    <property type="match status" value="1"/>
</dbReference>
<dbReference type="InterPro" id="IPR036420">
    <property type="entry name" value="BRCT_dom_sf"/>
</dbReference>
<dbReference type="Gene3D" id="3.40.50.10190">
    <property type="entry name" value="BRCT domain"/>
    <property type="match status" value="1"/>
</dbReference>
<evidence type="ECO:0000313" key="4">
    <source>
        <dbReference type="Proteomes" id="UP000026961"/>
    </source>
</evidence>
<dbReference type="EnsemblPlants" id="OGLUM05G03150.1">
    <property type="protein sequence ID" value="OGLUM05G03150.1"/>
    <property type="gene ID" value="OGLUM05G03150"/>
</dbReference>
<evidence type="ECO:0000313" key="3">
    <source>
        <dbReference type="EnsemblPlants" id="OGLUM05G03150.1"/>
    </source>
</evidence>
<dbReference type="InterPro" id="IPR009003">
    <property type="entry name" value="Peptidase_S1_PA"/>
</dbReference>
<keyword evidence="4" id="KW-1185">Reference proteome</keyword>